<dbReference type="EMBL" id="CP045871">
    <property type="protein sequence ID" value="QGG80231.1"/>
    <property type="molecule type" value="Genomic_DNA"/>
</dbReference>
<dbReference type="PROSITE" id="PS00688">
    <property type="entry name" value="SIGMA54_INTERACT_3"/>
    <property type="match status" value="1"/>
</dbReference>
<evidence type="ECO:0000256" key="2">
    <source>
        <dbReference type="ARBA" id="ARBA00022840"/>
    </source>
</evidence>
<dbReference type="InterPro" id="IPR027417">
    <property type="entry name" value="P-loop_NTPase"/>
</dbReference>
<keyword evidence="4" id="KW-0238">DNA-binding</keyword>
<sequence>MSRILLIEDDPALAEALSDILSIQGHRVDHCDTVSAGIAALGEADLVLSDINLGHGPDGFDVLRAAATAAPGTPVVLMTAYSDVRGAVNAIQLGARDYLAKPFKPSDLARIIERHTHASQSEPIAASEAAKQVLLLAKRIAASDATVMVSGASGTGKEVLARYVHQHSKRAGQPFVAINCAAIPDNLLEATLFGYEKGAFTGAVKRMAGKFEQACGGTLLLDEITEMDIALQSKLLRVLQEREVERLGSTQPIAVDVRIIATSNRVLADAVSDGVLREDLYYRLNVMPLAWPVLAERRGDIEPLAQHCLAKHAAQSGVPQPTLSAAAIRRLIAHDWPGNVRELDNVMHRALVLSVNGVVEAADLLMDSAPVTANESAPVELAQSNQLSEWHSLKAALIAENGRKERAAQRLGISPRTLRHKLAKYREQGMTL</sequence>
<protein>
    <submittedName>
        <fullName evidence="9">Response regulator</fullName>
    </submittedName>
</protein>
<gene>
    <name evidence="9" type="ORF">GH975_06425</name>
</gene>
<dbReference type="CDD" id="cd00156">
    <property type="entry name" value="REC"/>
    <property type="match status" value="1"/>
</dbReference>
<dbReference type="Gene3D" id="3.40.50.300">
    <property type="entry name" value="P-loop containing nucleotide triphosphate hydrolases"/>
    <property type="match status" value="1"/>
</dbReference>
<keyword evidence="5" id="KW-0804">Transcription</keyword>
<dbReference type="PROSITE" id="PS50110">
    <property type="entry name" value="RESPONSE_REGULATORY"/>
    <property type="match status" value="1"/>
</dbReference>
<dbReference type="InterPro" id="IPR002078">
    <property type="entry name" value="Sigma_54_int"/>
</dbReference>
<dbReference type="SUPFAM" id="SSF52540">
    <property type="entry name" value="P-loop containing nucleoside triphosphate hydrolases"/>
    <property type="match status" value="1"/>
</dbReference>
<evidence type="ECO:0000256" key="6">
    <source>
        <dbReference type="PROSITE-ProRule" id="PRU00169"/>
    </source>
</evidence>
<dbReference type="RefSeq" id="WP_153713735.1">
    <property type="nucleotide sequence ID" value="NZ_CP045871.1"/>
</dbReference>
<dbReference type="Gene3D" id="1.10.8.60">
    <property type="match status" value="1"/>
</dbReference>
<dbReference type="GO" id="GO:0005524">
    <property type="term" value="F:ATP binding"/>
    <property type="evidence" value="ECO:0007669"/>
    <property type="project" value="UniProtKB-KW"/>
</dbReference>
<dbReference type="Proteomes" id="UP000388235">
    <property type="component" value="Chromosome"/>
</dbReference>
<keyword evidence="10" id="KW-1185">Reference proteome</keyword>
<dbReference type="AlphaFoldDB" id="A0A5Q2QD08"/>
<name>A0A5Q2QD08_9GAMM</name>
<evidence type="ECO:0000256" key="5">
    <source>
        <dbReference type="ARBA" id="ARBA00023163"/>
    </source>
</evidence>
<dbReference type="InterPro" id="IPR001789">
    <property type="entry name" value="Sig_transdc_resp-reg_receiver"/>
</dbReference>
<dbReference type="Gene3D" id="1.10.10.60">
    <property type="entry name" value="Homeodomain-like"/>
    <property type="match status" value="1"/>
</dbReference>
<feature type="modified residue" description="4-aspartylphosphate" evidence="6">
    <location>
        <position position="50"/>
    </location>
</feature>
<dbReference type="Pfam" id="PF02954">
    <property type="entry name" value="HTH_8"/>
    <property type="match status" value="1"/>
</dbReference>
<dbReference type="OrthoDB" id="9804019at2"/>
<dbReference type="Gene3D" id="3.40.50.2300">
    <property type="match status" value="1"/>
</dbReference>
<dbReference type="PANTHER" id="PTHR32071:SF21">
    <property type="entry name" value="TRANSCRIPTIONAL REGULATORY PROTEIN FLGR"/>
    <property type="match status" value="1"/>
</dbReference>
<dbReference type="PRINTS" id="PR01590">
    <property type="entry name" value="HTHFIS"/>
</dbReference>
<dbReference type="InterPro" id="IPR058031">
    <property type="entry name" value="AAA_lid_NorR"/>
</dbReference>
<keyword evidence="3" id="KW-0805">Transcription regulation</keyword>
<dbReference type="InterPro" id="IPR009057">
    <property type="entry name" value="Homeodomain-like_sf"/>
</dbReference>
<dbReference type="InterPro" id="IPR003593">
    <property type="entry name" value="AAA+_ATPase"/>
</dbReference>
<dbReference type="GO" id="GO:0006355">
    <property type="term" value="P:regulation of DNA-templated transcription"/>
    <property type="evidence" value="ECO:0007669"/>
    <property type="project" value="InterPro"/>
</dbReference>
<evidence type="ECO:0000259" key="8">
    <source>
        <dbReference type="PROSITE" id="PS50110"/>
    </source>
</evidence>
<evidence type="ECO:0000259" key="7">
    <source>
        <dbReference type="PROSITE" id="PS50045"/>
    </source>
</evidence>
<dbReference type="GO" id="GO:0000160">
    <property type="term" value="P:phosphorelay signal transduction system"/>
    <property type="evidence" value="ECO:0007669"/>
    <property type="project" value="InterPro"/>
</dbReference>
<dbReference type="FunFam" id="3.40.50.300:FF:000006">
    <property type="entry name" value="DNA-binding transcriptional regulator NtrC"/>
    <property type="match status" value="1"/>
</dbReference>
<dbReference type="InterPro" id="IPR002197">
    <property type="entry name" value="HTH_Fis"/>
</dbReference>
<organism evidence="9 10">
    <name type="scientific">Litorivicinus lipolyticus</name>
    <dbReference type="NCBI Taxonomy" id="418701"/>
    <lineage>
        <taxon>Bacteria</taxon>
        <taxon>Pseudomonadati</taxon>
        <taxon>Pseudomonadota</taxon>
        <taxon>Gammaproteobacteria</taxon>
        <taxon>Oceanospirillales</taxon>
        <taxon>Litorivicinaceae</taxon>
        <taxon>Litorivicinus</taxon>
    </lineage>
</organism>
<dbReference type="Pfam" id="PF00158">
    <property type="entry name" value="Sigma54_activat"/>
    <property type="match status" value="1"/>
</dbReference>
<evidence type="ECO:0000313" key="10">
    <source>
        <dbReference type="Proteomes" id="UP000388235"/>
    </source>
</evidence>
<dbReference type="InterPro" id="IPR011006">
    <property type="entry name" value="CheY-like_superfamily"/>
</dbReference>
<accession>A0A5Q2QD08</accession>
<dbReference type="InterPro" id="IPR025944">
    <property type="entry name" value="Sigma_54_int_dom_CS"/>
</dbReference>
<evidence type="ECO:0000313" key="9">
    <source>
        <dbReference type="EMBL" id="QGG80231.1"/>
    </source>
</evidence>
<dbReference type="Pfam" id="PF25601">
    <property type="entry name" value="AAA_lid_14"/>
    <property type="match status" value="1"/>
</dbReference>
<dbReference type="SMART" id="SM00448">
    <property type="entry name" value="REC"/>
    <property type="match status" value="1"/>
</dbReference>
<dbReference type="SUPFAM" id="SSF46689">
    <property type="entry name" value="Homeodomain-like"/>
    <property type="match status" value="1"/>
</dbReference>
<reference evidence="9 10" key="1">
    <citation type="submission" date="2019-11" db="EMBL/GenBank/DDBJ databases">
        <authorList>
            <person name="Khan S.A."/>
            <person name="Jeon C.O."/>
            <person name="Chun B.H."/>
        </authorList>
    </citation>
    <scope>NUCLEOTIDE SEQUENCE [LARGE SCALE GENOMIC DNA]</scope>
    <source>
        <strain evidence="9 10">IMCC 1097</strain>
    </source>
</reference>
<keyword evidence="1" id="KW-0547">Nucleotide-binding</keyword>
<proteinExistence type="predicted"/>
<keyword evidence="2" id="KW-0067">ATP-binding</keyword>
<dbReference type="CDD" id="cd00009">
    <property type="entry name" value="AAA"/>
    <property type="match status" value="1"/>
</dbReference>
<dbReference type="Pfam" id="PF00072">
    <property type="entry name" value="Response_reg"/>
    <property type="match status" value="1"/>
</dbReference>
<feature type="domain" description="Sigma-54 factor interaction" evidence="7">
    <location>
        <begin position="123"/>
        <end position="352"/>
    </location>
</feature>
<dbReference type="PROSITE" id="PS50045">
    <property type="entry name" value="SIGMA54_INTERACT_4"/>
    <property type="match status" value="1"/>
</dbReference>
<dbReference type="KEGG" id="llp:GH975_06425"/>
<dbReference type="SMART" id="SM00382">
    <property type="entry name" value="AAA"/>
    <property type="match status" value="1"/>
</dbReference>
<dbReference type="SUPFAM" id="SSF52172">
    <property type="entry name" value="CheY-like"/>
    <property type="match status" value="1"/>
</dbReference>
<evidence type="ECO:0000256" key="4">
    <source>
        <dbReference type="ARBA" id="ARBA00023125"/>
    </source>
</evidence>
<evidence type="ECO:0000256" key="1">
    <source>
        <dbReference type="ARBA" id="ARBA00022741"/>
    </source>
</evidence>
<dbReference type="GO" id="GO:0043565">
    <property type="term" value="F:sequence-specific DNA binding"/>
    <property type="evidence" value="ECO:0007669"/>
    <property type="project" value="InterPro"/>
</dbReference>
<feature type="domain" description="Response regulatory" evidence="8">
    <location>
        <begin position="3"/>
        <end position="116"/>
    </location>
</feature>
<evidence type="ECO:0000256" key="3">
    <source>
        <dbReference type="ARBA" id="ARBA00023015"/>
    </source>
</evidence>
<keyword evidence="6" id="KW-0597">Phosphoprotein</keyword>
<dbReference type="PANTHER" id="PTHR32071">
    <property type="entry name" value="TRANSCRIPTIONAL REGULATORY PROTEIN"/>
    <property type="match status" value="1"/>
</dbReference>